<gene>
    <name evidence="2" type="ORF">AXG93_638s1220</name>
</gene>
<accession>A0A176W526</accession>
<evidence type="ECO:0000256" key="1">
    <source>
        <dbReference type="SAM" id="MobiDB-lite"/>
    </source>
</evidence>
<dbReference type="Proteomes" id="UP000077202">
    <property type="component" value="Unassembled WGS sequence"/>
</dbReference>
<evidence type="ECO:0000313" key="3">
    <source>
        <dbReference type="Proteomes" id="UP000077202"/>
    </source>
</evidence>
<name>A0A176W526_MARPO</name>
<comment type="caution">
    <text evidence="2">The sequence shown here is derived from an EMBL/GenBank/DDBJ whole genome shotgun (WGS) entry which is preliminary data.</text>
</comment>
<dbReference type="EMBL" id="LVLJ01001765">
    <property type="protein sequence ID" value="OAE28134.1"/>
    <property type="molecule type" value="Genomic_DNA"/>
</dbReference>
<keyword evidence="3" id="KW-1185">Reference proteome</keyword>
<organism evidence="2 3">
    <name type="scientific">Marchantia polymorpha subsp. ruderalis</name>
    <dbReference type="NCBI Taxonomy" id="1480154"/>
    <lineage>
        <taxon>Eukaryota</taxon>
        <taxon>Viridiplantae</taxon>
        <taxon>Streptophyta</taxon>
        <taxon>Embryophyta</taxon>
        <taxon>Marchantiophyta</taxon>
        <taxon>Marchantiopsida</taxon>
        <taxon>Marchantiidae</taxon>
        <taxon>Marchantiales</taxon>
        <taxon>Marchantiaceae</taxon>
        <taxon>Marchantia</taxon>
    </lineage>
</organism>
<feature type="compositionally biased region" description="Basic and acidic residues" evidence="1">
    <location>
        <begin position="44"/>
        <end position="61"/>
    </location>
</feature>
<proteinExistence type="predicted"/>
<sequence>MVIVMFGAKAEQSEVVMVVEERIIIVVVGSSQVRAIELQFSRTVREEEASGEGEQRRDLQRTRRGSVQLRKMPESGVDGASRKNKNAATQDNALEFLGNVVRMTG</sequence>
<evidence type="ECO:0000313" key="2">
    <source>
        <dbReference type="EMBL" id="OAE28134.1"/>
    </source>
</evidence>
<protein>
    <submittedName>
        <fullName evidence="2">Uncharacterized protein</fullName>
    </submittedName>
</protein>
<reference evidence="2" key="1">
    <citation type="submission" date="2016-03" db="EMBL/GenBank/DDBJ databases">
        <title>Mechanisms controlling the formation of the plant cell surface in tip-growing cells are functionally conserved among land plants.</title>
        <authorList>
            <person name="Honkanen S."/>
            <person name="Jones V.A."/>
            <person name="Morieri G."/>
            <person name="Champion C."/>
            <person name="Hetherington A.J."/>
            <person name="Kelly S."/>
            <person name="Saint-Marcoux D."/>
            <person name="Proust H."/>
            <person name="Prescott H."/>
            <person name="Dolan L."/>
        </authorList>
    </citation>
    <scope>NUCLEOTIDE SEQUENCE [LARGE SCALE GENOMIC DNA]</scope>
    <source>
        <tissue evidence="2">Whole gametophyte</tissue>
    </source>
</reference>
<dbReference type="AlphaFoldDB" id="A0A176W526"/>
<feature type="region of interest" description="Disordered" evidence="1">
    <location>
        <begin position="44"/>
        <end position="88"/>
    </location>
</feature>